<proteinExistence type="predicted"/>
<dbReference type="EMBL" id="MPGH01000027">
    <property type="protein sequence ID" value="OLN95786.1"/>
    <property type="molecule type" value="Genomic_DNA"/>
</dbReference>
<dbReference type="PROSITE" id="PS51762">
    <property type="entry name" value="GH16_2"/>
    <property type="match status" value="1"/>
</dbReference>
<feature type="compositionally biased region" description="Low complexity" evidence="1">
    <location>
        <begin position="828"/>
        <end position="839"/>
    </location>
</feature>
<dbReference type="InterPro" id="IPR050546">
    <property type="entry name" value="Glycosyl_Hydrlase_16"/>
</dbReference>
<evidence type="ECO:0000313" key="5">
    <source>
        <dbReference type="Proteomes" id="UP000186583"/>
    </source>
</evidence>
<organism evidence="4 5">
    <name type="scientific">Colletotrichum chlorophyti</name>
    <dbReference type="NCBI Taxonomy" id="708187"/>
    <lineage>
        <taxon>Eukaryota</taxon>
        <taxon>Fungi</taxon>
        <taxon>Dikarya</taxon>
        <taxon>Ascomycota</taxon>
        <taxon>Pezizomycotina</taxon>
        <taxon>Sordariomycetes</taxon>
        <taxon>Hypocreomycetidae</taxon>
        <taxon>Glomerellales</taxon>
        <taxon>Glomerellaceae</taxon>
        <taxon>Colletotrichum</taxon>
    </lineage>
</organism>
<dbReference type="InterPro" id="IPR000757">
    <property type="entry name" value="Beta-glucanase-like"/>
</dbReference>
<dbReference type="PANTHER" id="PTHR10963">
    <property type="entry name" value="GLYCOSYL HYDROLASE-RELATED"/>
    <property type="match status" value="1"/>
</dbReference>
<feature type="region of interest" description="Disordered" evidence="1">
    <location>
        <begin position="757"/>
        <end position="839"/>
    </location>
</feature>
<name>A0A1Q8S309_9PEZI</name>
<dbReference type="STRING" id="708187.A0A1Q8S309"/>
<dbReference type="GO" id="GO:0004553">
    <property type="term" value="F:hydrolase activity, hydrolyzing O-glycosyl compounds"/>
    <property type="evidence" value="ECO:0007669"/>
    <property type="project" value="InterPro"/>
</dbReference>
<dbReference type="Pfam" id="PF26113">
    <property type="entry name" value="GH16_XgeA"/>
    <property type="match status" value="1"/>
</dbReference>
<gene>
    <name evidence="4" type="ORF">CCHL11_02728</name>
</gene>
<sequence length="910" mass="93854">MAPSFFSTLSSALVLSSTVSAHQSYQLADSYDSSNFLDKFGFFVSDHTTGNYNDVDPTGGYVSYKSAEEARNMGLLKTVNDELYLGVDHESILDPKGAGRSSVRIESKSKYKQGLFVADFSHLPKPACGAWPAFWTFGSPWPAAGEIDIVETWNEDNVNKVVLHTDGNLGECRIDGKGMTGKISKPNCANFAPGQADNEGCAGLDPAAPFGSPEGGIYAMEWTNDAIRVWGFTHANAPADIATNPTPETWGTPSFTTGTCEADKLFQEAKMVLNIDFCGVAGQDGIWDSCKAKAGGATCQDWVAKNPAAFADVYFQLKTIKIYNLKEGEANPSTTSAGEVVSTSLSSAVVSSVVASEKPVDTDTASVKPTESDAIKPSVTASEKPIETESGAVEPSITASATASITASVIASEKPIETPAESLTTRLATSTIYETNIKTITSCAPEVTNCPAKETPVIVTEVVPLTTTICPVFDVPTTLTVSKTQVLTVTSCPPSVPNCPVGSKTTVTTQEVVPTTTVIPVESYTPTKPAADKPSTTEKPVGDVVTAITTYKTNIVTITSCPPTVPDCPVGKETTIITSEVVPTTIPAVPTTTEGEKPVVTEKPTAGALTTYKTNIVTITSCPPSVPDCPIGKETTIITSEVIPATTTEAEKPVITEQPPAGAITTYKTNIVTITSCPPSVPNCPIGQETTIVTSEIIPPTTTEGEKPVPVTTEVPTVLTTFKTNVVTITSCPPTVPDCPVGKQTTLVTSELITTTIPVPGVPSKPTEVAQNPPVPDTDESTTPGIPDSEKPSIPGAGVPTAPGGGVSPPGATTSAENPVPETPGAPSVPSTGVATATAPPAAPTTLVVAPSSPYNGTLTTNRLPVGTGVTAPCIGAACPATTTGPVQAGAGKLSSGAFVLAAALVVFVI</sequence>
<accession>A0A1Q8S309</accession>
<comment type="caution">
    <text evidence="4">The sequence shown here is derived from an EMBL/GenBank/DDBJ whole genome shotgun (WGS) entry which is preliminary data.</text>
</comment>
<dbReference type="InterPro" id="IPR013320">
    <property type="entry name" value="ConA-like_dom_sf"/>
</dbReference>
<feature type="domain" description="GH16" evidence="3">
    <location>
        <begin position="24"/>
        <end position="271"/>
    </location>
</feature>
<dbReference type="Gene3D" id="2.60.120.200">
    <property type="match status" value="1"/>
</dbReference>
<dbReference type="AlphaFoldDB" id="A0A1Q8S309"/>
<feature type="signal peptide" evidence="2">
    <location>
        <begin position="1"/>
        <end position="21"/>
    </location>
</feature>
<evidence type="ECO:0000259" key="3">
    <source>
        <dbReference type="PROSITE" id="PS51762"/>
    </source>
</evidence>
<evidence type="ECO:0000256" key="1">
    <source>
        <dbReference type="SAM" id="MobiDB-lite"/>
    </source>
</evidence>
<dbReference type="Proteomes" id="UP000186583">
    <property type="component" value="Unassembled WGS sequence"/>
</dbReference>
<keyword evidence="5" id="KW-1185">Reference proteome</keyword>
<evidence type="ECO:0000256" key="2">
    <source>
        <dbReference type="SAM" id="SignalP"/>
    </source>
</evidence>
<reference evidence="4 5" key="1">
    <citation type="submission" date="2016-11" db="EMBL/GenBank/DDBJ databases">
        <title>Draft Genome Assembly of Colletotrichum chlorophyti a pathogen of herbaceous plants.</title>
        <authorList>
            <person name="Gan P."/>
            <person name="Narusaka M."/>
            <person name="Tsushima A."/>
            <person name="Narusaka Y."/>
            <person name="Takano Y."/>
            <person name="Shirasu K."/>
        </authorList>
    </citation>
    <scope>NUCLEOTIDE SEQUENCE [LARGE SCALE GENOMIC DNA]</scope>
    <source>
        <strain evidence="4 5">NTL11</strain>
    </source>
</reference>
<keyword evidence="2" id="KW-0732">Signal</keyword>
<evidence type="ECO:0000313" key="4">
    <source>
        <dbReference type="EMBL" id="OLN95786.1"/>
    </source>
</evidence>
<dbReference type="CDD" id="cd02181">
    <property type="entry name" value="GH16_fungal_Lam16A_glucanase"/>
    <property type="match status" value="1"/>
</dbReference>
<dbReference type="GO" id="GO:0009251">
    <property type="term" value="P:glucan catabolic process"/>
    <property type="evidence" value="ECO:0007669"/>
    <property type="project" value="TreeGrafter"/>
</dbReference>
<dbReference type="SUPFAM" id="SSF49899">
    <property type="entry name" value="Concanavalin A-like lectins/glucanases"/>
    <property type="match status" value="1"/>
</dbReference>
<feature type="region of interest" description="Disordered" evidence="1">
    <location>
        <begin position="360"/>
        <end position="394"/>
    </location>
</feature>
<dbReference type="PANTHER" id="PTHR10963:SF24">
    <property type="entry name" value="GLYCOSIDASE C21B10.07-RELATED"/>
    <property type="match status" value="1"/>
</dbReference>
<dbReference type="OrthoDB" id="192832at2759"/>
<protein>
    <submittedName>
        <fullName evidence="4">Putative endo-1,3(4)-beta-glucanase</fullName>
    </submittedName>
</protein>
<feature type="chain" id="PRO_5012841787" evidence="2">
    <location>
        <begin position="22"/>
        <end position="910"/>
    </location>
</feature>